<dbReference type="Proteomes" id="UP000755654">
    <property type="component" value="Unassembled WGS sequence"/>
</dbReference>
<dbReference type="RefSeq" id="WP_215882457.1">
    <property type="nucleotide sequence ID" value="NZ_JAAOMP010000010.1"/>
</dbReference>
<evidence type="ECO:0000313" key="2">
    <source>
        <dbReference type="Proteomes" id="UP000755654"/>
    </source>
</evidence>
<dbReference type="EMBL" id="JAAOMP010000010">
    <property type="protein sequence ID" value="MBU2758651.1"/>
    <property type="molecule type" value="Genomic_DNA"/>
</dbReference>
<sequence length="125" mass="14418">MTTNRYDNLVNAELLGNLVWYDGPLVALYRAIDGDLYLVSWQDCTDTENTWLWLSVSQCLAILYLRGEVDLLECFNKAEKMVLATVDMDNRARWETTCFANLKREDLPDPGCVLTILAMMTNYKH</sequence>
<comment type="caution">
    <text evidence="1">The sequence shown here is derived from an EMBL/GenBank/DDBJ whole genome shotgun (WGS) entry which is preliminary data.</text>
</comment>
<keyword evidence="2" id="KW-1185">Reference proteome</keyword>
<accession>A0ABS5ZTW7</accession>
<protein>
    <submittedName>
        <fullName evidence="1">Uncharacterized protein</fullName>
    </submittedName>
</protein>
<proteinExistence type="predicted"/>
<organism evidence="1 2">
    <name type="scientific">Acidithiobacillus sulfurivorans</name>
    <dbReference type="NCBI Taxonomy" id="1958756"/>
    <lineage>
        <taxon>Bacteria</taxon>
        <taxon>Pseudomonadati</taxon>
        <taxon>Pseudomonadota</taxon>
        <taxon>Acidithiobacillia</taxon>
        <taxon>Acidithiobacillales</taxon>
        <taxon>Acidithiobacillaceae</taxon>
        <taxon>Acidithiobacillus</taxon>
    </lineage>
</organism>
<name>A0ABS5ZTW7_9PROT</name>
<evidence type="ECO:0000313" key="1">
    <source>
        <dbReference type="EMBL" id="MBU2758651.1"/>
    </source>
</evidence>
<reference evidence="1 2" key="1">
    <citation type="journal article" date="2021" name="ISME J.">
        <title>Genomic evolution of the class Acidithiobacillia: deep-branching Proteobacteria living in extreme acidic conditions.</title>
        <authorList>
            <person name="Moya-Beltran A."/>
            <person name="Beard S."/>
            <person name="Rojas-Villalobos C."/>
            <person name="Issotta F."/>
            <person name="Gallardo Y."/>
            <person name="Ulloa R."/>
            <person name="Giaveno A."/>
            <person name="Degli Esposti M."/>
            <person name="Johnson D.B."/>
            <person name="Quatrini R."/>
        </authorList>
    </citation>
    <scope>NUCLEOTIDE SEQUENCE [LARGE SCALE GENOMIC DNA]</scope>
    <source>
        <strain evidence="1 2">RW2</strain>
    </source>
</reference>
<gene>
    <name evidence="1" type="ORF">HAP95_00215</name>
</gene>